<reference evidence="1" key="1">
    <citation type="journal article" date="2017" name="Parasit. Vectors">
        <title>Sialotranscriptomics of Rhipicephalus zambeziensis reveals intricate expression profiles of secretory proteins and suggests tight temporal transcriptional regulation during blood-feeding.</title>
        <authorList>
            <person name="de Castro M.H."/>
            <person name="de Klerk D."/>
            <person name="Pienaar R."/>
            <person name="Rees D.J.G."/>
            <person name="Mans B.J."/>
        </authorList>
    </citation>
    <scope>NUCLEOTIDE SEQUENCE</scope>
    <source>
        <tissue evidence="1">Salivary glands</tissue>
    </source>
</reference>
<dbReference type="AlphaFoldDB" id="A0A224YGT7"/>
<sequence>MKCRVRVVGSVQSAAFVVSPSPASLQSIEFSSQLVSSAQGVGRLHLLFTSMRCFGSETKMHPAAVVATHEERYCSRWCPLCQHSHRPEALTAKGLLPWFEDCCGVCYYKYYIWAISSGLLHHFQL</sequence>
<organism evidence="1">
    <name type="scientific">Rhipicephalus zambeziensis</name>
    <dbReference type="NCBI Taxonomy" id="60191"/>
    <lineage>
        <taxon>Eukaryota</taxon>
        <taxon>Metazoa</taxon>
        <taxon>Ecdysozoa</taxon>
        <taxon>Arthropoda</taxon>
        <taxon>Chelicerata</taxon>
        <taxon>Arachnida</taxon>
        <taxon>Acari</taxon>
        <taxon>Parasitiformes</taxon>
        <taxon>Ixodida</taxon>
        <taxon>Ixodoidea</taxon>
        <taxon>Ixodidae</taxon>
        <taxon>Rhipicephalinae</taxon>
        <taxon>Rhipicephalus</taxon>
        <taxon>Rhipicephalus</taxon>
    </lineage>
</organism>
<accession>A0A224YGT7</accession>
<evidence type="ECO:0000313" key="1">
    <source>
        <dbReference type="EMBL" id="MAA13174.1"/>
    </source>
</evidence>
<name>A0A224YGT7_9ACAR</name>
<proteinExistence type="predicted"/>
<protein>
    <submittedName>
        <fullName evidence="1">Uncharacterized protein</fullName>
    </submittedName>
</protein>
<dbReference type="EMBL" id="GFPF01002028">
    <property type="protein sequence ID" value="MAA13174.1"/>
    <property type="molecule type" value="Transcribed_RNA"/>
</dbReference>